<gene>
    <name evidence="2" type="ORF">SAMN05444141_101533</name>
</gene>
<dbReference type="Proteomes" id="UP000183371">
    <property type="component" value="Unassembled WGS sequence"/>
</dbReference>
<keyword evidence="1" id="KW-0472">Membrane</keyword>
<dbReference type="AlphaFoldDB" id="A0A1I6XZD1"/>
<feature type="transmembrane region" description="Helical" evidence="1">
    <location>
        <begin position="12"/>
        <end position="34"/>
    </location>
</feature>
<reference evidence="3" key="1">
    <citation type="submission" date="2016-10" db="EMBL/GenBank/DDBJ databases">
        <authorList>
            <person name="Varghese N."/>
            <person name="Submissions S."/>
        </authorList>
    </citation>
    <scope>NUCLEOTIDE SEQUENCE [LARGE SCALE GENOMIC DNA]</scope>
    <source>
        <strain evidence="3">DSM 17465</strain>
    </source>
</reference>
<dbReference type="RefSeq" id="WP_128647301.1">
    <property type="nucleotide sequence ID" value="NZ_FPBD01000001.1"/>
</dbReference>
<proteinExistence type="predicted"/>
<name>A0A1I6XZD1_9HYPH</name>
<keyword evidence="1" id="KW-1133">Transmembrane helix</keyword>
<keyword evidence="1" id="KW-0812">Transmembrane</keyword>
<evidence type="ECO:0000313" key="3">
    <source>
        <dbReference type="Proteomes" id="UP000183371"/>
    </source>
</evidence>
<feature type="transmembrane region" description="Helical" evidence="1">
    <location>
        <begin position="135"/>
        <end position="155"/>
    </location>
</feature>
<organism evidence="2 3">
    <name type="scientific">Pseudovibrio denitrificans</name>
    <dbReference type="NCBI Taxonomy" id="258256"/>
    <lineage>
        <taxon>Bacteria</taxon>
        <taxon>Pseudomonadati</taxon>
        <taxon>Pseudomonadota</taxon>
        <taxon>Alphaproteobacteria</taxon>
        <taxon>Hyphomicrobiales</taxon>
        <taxon>Stappiaceae</taxon>
        <taxon>Pseudovibrio</taxon>
    </lineage>
</organism>
<evidence type="ECO:0000256" key="1">
    <source>
        <dbReference type="SAM" id="Phobius"/>
    </source>
</evidence>
<protein>
    <submittedName>
        <fullName evidence="2">Uncharacterized protein</fullName>
    </submittedName>
</protein>
<feature type="transmembrane region" description="Helical" evidence="1">
    <location>
        <begin position="78"/>
        <end position="99"/>
    </location>
</feature>
<keyword evidence="3" id="KW-1185">Reference proteome</keyword>
<accession>A0A1I6XZD1</accession>
<sequence length="234" mass="26202">MERSERFEGRDRLTIFFLTATLLSSVAIFFYFVWSQNLLAFPEDKLSTMKANDTYEYYAQSLEYRERRLALILTYRTFLTSLGFTIGLALSSIGGLFVLRRATAEFNVNANGEPPNDEPVGQRFMFAMATNSPGLVFMIGGIIVMIATQALSIPISNAEVFPSTSIVCSQKQLNNGSCDSPDAVNSEPEERSLEAQQLDDLLEKISLICPDNNEETDFCLELVSTVDEVMYETD</sequence>
<evidence type="ECO:0000313" key="2">
    <source>
        <dbReference type="EMBL" id="SFT43487.1"/>
    </source>
</evidence>
<dbReference type="EMBL" id="FPBD01000001">
    <property type="protein sequence ID" value="SFT43487.1"/>
    <property type="molecule type" value="Genomic_DNA"/>
</dbReference>